<gene>
    <name evidence="1" type="ORF">RPERSI_LOCUS9587</name>
</gene>
<comment type="caution">
    <text evidence="1">The sequence shown here is derived from an EMBL/GenBank/DDBJ whole genome shotgun (WGS) entry which is preliminary data.</text>
</comment>
<keyword evidence="2" id="KW-1185">Reference proteome</keyword>
<feature type="non-terminal residue" evidence="1">
    <location>
        <position position="1"/>
    </location>
</feature>
<sequence>NKKEIIGYLINLIWEATKEGVREIVFNNASCSATIFLTDGTKDIKNLNATGVALISEEIYQKIINDLANIKKKESITIENNLGSNRLSEVDIDAQTNKNDILNLEEDQGAKSSHINDYFKISKRKKKNEQRENDNNDFENNEKTNELLPDSQAVGADDQFLIYNINQHNNEHVNNNRLTKNVREVDESMPNN</sequence>
<evidence type="ECO:0000313" key="2">
    <source>
        <dbReference type="Proteomes" id="UP000789920"/>
    </source>
</evidence>
<organism evidence="1 2">
    <name type="scientific">Racocetra persica</name>
    <dbReference type="NCBI Taxonomy" id="160502"/>
    <lineage>
        <taxon>Eukaryota</taxon>
        <taxon>Fungi</taxon>
        <taxon>Fungi incertae sedis</taxon>
        <taxon>Mucoromycota</taxon>
        <taxon>Glomeromycotina</taxon>
        <taxon>Glomeromycetes</taxon>
        <taxon>Diversisporales</taxon>
        <taxon>Gigasporaceae</taxon>
        <taxon>Racocetra</taxon>
    </lineage>
</organism>
<dbReference type="EMBL" id="CAJVQC010018234">
    <property type="protein sequence ID" value="CAG8691767.1"/>
    <property type="molecule type" value="Genomic_DNA"/>
</dbReference>
<accession>A0ACA9P5H4</accession>
<name>A0ACA9P5H4_9GLOM</name>
<evidence type="ECO:0000313" key="1">
    <source>
        <dbReference type="EMBL" id="CAG8691767.1"/>
    </source>
</evidence>
<dbReference type="Proteomes" id="UP000789920">
    <property type="component" value="Unassembled WGS sequence"/>
</dbReference>
<protein>
    <submittedName>
        <fullName evidence="1">15485_t:CDS:1</fullName>
    </submittedName>
</protein>
<reference evidence="1" key="1">
    <citation type="submission" date="2021-06" db="EMBL/GenBank/DDBJ databases">
        <authorList>
            <person name="Kallberg Y."/>
            <person name="Tangrot J."/>
            <person name="Rosling A."/>
        </authorList>
    </citation>
    <scope>NUCLEOTIDE SEQUENCE</scope>
    <source>
        <strain evidence="1">MA461A</strain>
    </source>
</reference>
<proteinExistence type="predicted"/>